<keyword evidence="1" id="KW-0812">Transmembrane</keyword>
<accession>A0A931B2S0</accession>
<evidence type="ECO:0000313" key="3">
    <source>
        <dbReference type="Proteomes" id="UP000657385"/>
    </source>
</evidence>
<gene>
    <name evidence="2" type="ORF">I2501_09200</name>
</gene>
<evidence type="ECO:0000313" key="2">
    <source>
        <dbReference type="EMBL" id="MBF9068212.1"/>
    </source>
</evidence>
<sequence length="197" mass="19985">MVQLNVGLVLYGASTALLLRAGFGVDPWTVLHQGLHQLTGLSVGTAAVLTSLLVLALWVPLRQRPGIGTILDGLLVGPFTDATLALCPTPHALPLRVALLAGSILLNGVATACYIGAGLGAGPRDGLMTGLAARGLSLRGTRTLIELGALGGGWLLGGPVGIGTIAYAVSIGPLAQRLLPLFTLRTTGSSDSRQLAD</sequence>
<keyword evidence="1" id="KW-0472">Membrane</keyword>
<feature type="transmembrane region" description="Helical" evidence="1">
    <location>
        <begin position="143"/>
        <end position="169"/>
    </location>
</feature>
<dbReference type="AlphaFoldDB" id="A0A931B2S0"/>
<dbReference type="EMBL" id="JADPRT010000003">
    <property type="protein sequence ID" value="MBF9068212.1"/>
    <property type="molecule type" value="Genomic_DNA"/>
</dbReference>
<feature type="transmembrane region" description="Helical" evidence="1">
    <location>
        <begin position="40"/>
        <end position="61"/>
    </location>
</feature>
<dbReference type="InterPro" id="IPR038750">
    <property type="entry name" value="YczE/YyaS-like"/>
</dbReference>
<evidence type="ECO:0008006" key="4">
    <source>
        <dbReference type="Google" id="ProtNLM"/>
    </source>
</evidence>
<keyword evidence="3" id="KW-1185">Reference proteome</keyword>
<dbReference type="PANTHER" id="PTHR40078">
    <property type="entry name" value="INTEGRAL MEMBRANE PROTEIN-RELATED"/>
    <property type="match status" value="1"/>
</dbReference>
<proteinExistence type="predicted"/>
<keyword evidence="1" id="KW-1133">Transmembrane helix</keyword>
<organism evidence="2 3">
    <name type="scientific">Streptacidiphilus fuscans</name>
    <dbReference type="NCBI Taxonomy" id="2789292"/>
    <lineage>
        <taxon>Bacteria</taxon>
        <taxon>Bacillati</taxon>
        <taxon>Actinomycetota</taxon>
        <taxon>Actinomycetes</taxon>
        <taxon>Kitasatosporales</taxon>
        <taxon>Streptomycetaceae</taxon>
        <taxon>Streptacidiphilus</taxon>
    </lineage>
</organism>
<feature type="transmembrane region" description="Helical" evidence="1">
    <location>
        <begin position="99"/>
        <end position="122"/>
    </location>
</feature>
<comment type="caution">
    <text evidence="2">The sequence shown here is derived from an EMBL/GenBank/DDBJ whole genome shotgun (WGS) entry which is preliminary data.</text>
</comment>
<name>A0A931B2S0_9ACTN</name>
<dbReference type="Proteomes" id="UP000657385">
    <property type="component" value="Unassembled WGS sequence"/>
</dbReference>
<reference evidence="2" key="1">
    <citation type="submission" date="2020-11" db="EMBL/GenBank/DDBJ databases">
        <title>Isolation and identification of active actinomycetes.</title>
        <authorList>
            <person name="Yu B."/>
        </authorList>
    </citation>
    <scope>NUCLEOTIDE SEQUENCE</scope>
    <source>
        <strain evidence="2">NEAU-YB345</strain>
    </source>
</reference>
<dbReference type="PANTHER" id="PTHR40078:SF1">
    <property type="entry name" value="INTEGRAL MEMBRANE PROTEIN"/>
    <property type="match status" value="1"/>
</dbReference>
<dbReference type="Pfam" id="PF19700">
    <property type="entry name" value="DUF6198"/>
    <property type="match status" value="1"/>
</dbReference>
<evidence type="ECO:0000256" key="1">
    <source>
        <dbReference type="SAM" id="Phobius"/>
    </source>
</evidence>
<protein>
    <recommendedName>
        <fullName evidence="4">Membrane protein YczE</fullName>
    </recommendedName>
</protein>